<accession>A0AA36GD07</accession>
<reference evidence="2" key="1">
    <citation type="submission" date="2023-06" db="EMBL/GenBank/DDBJ databases">
        <authorList>
            <person name="Delattre M."/>
        </authorList>
    </citation>
    <scope>NUCLEOTIDE SEQUENCE</scope>
    <source>
        <strain evidence="2">AF72</strain>
    </source>
</reference>
<evidence type="ECO:0000313" key="3">
    <source>
        <dbReference type="Proteomes" id="UP001177023"/>
    </source>
</evidence>
<feature type="non-terminal residue" evidence="2">
    <location>
        <position position="198"/>
    </location>
</feature>
<dbReference type="AlphaFoldDB" id="A0AA36GD07"/>
<dbReference type="Proteomes" id="UP001177023">
    <property type="component" value="Unassembled WGS sequence"/>
</dbReference>
<protein>
    <submittedName>
        <fullName evidence="2">Uncharacterized protein</fullName>
    </submittedName>
</protein>
<keyword evidence="3" id="KW-1185">Reference proteome</keyword>
<sequence>MAPRRLERAKTFAESGRPDLATGFSFSCTSLANCQEASHPKSEAARKREQFKSGQVRSVSAPPRKRWFRKETPLSEVEAPVPGLLCDEITKRLIGAIAWWHDIHSNLLQLSFEESAESLCPSSASSVSSISFEDVEDRVLSDEEEQEAHYHALDDASDLRKSARQSLSSPDITATQLDDMFPQLSEYWRLFLMGYFAQ</sequence>
<gene>
    <name evidence="2" type="ORF">MSPICULIGERA_LOCUS24579</name>
</gene>
<proteinExistence type="predicted"/>
<feature type="region of interest" description="Disordered" evidence="1">
    <location>
        <begin position="37"/>
        <end position="64"/>
    </location>
</feature>
<feature type="compositionally biased region" description="Basic and acidic residues" evidence="1">
    <location>
        <begin position="38"/>
        <end position="51"/>
    </location>
</feature>
<evidence type="ECO:0000256" key="1">
    <source>
        <dbReference type="SAM" id="MobiDB-lite"/>
    </source>
</evidence>
<comment type="caution">
    <text evidence="2">The sequence shown here is derived from an EMBL/GenBank/DDBJ whole genome shotgun (WGS) entry which is preliminary data.</text>
</comment>
<dbReference type="EMBL" id="CATQJA010002709">
    <property type="protein sequence ID" value="CAJ0586580.1"/>
    <property type="molecule type" value="Genomic_DNA"/>
</dbReference>
<organism evidence="2 3">
    <name type="scientific">Mesorhabditis spiculigera</name>
    <dbReference type="NCBI Taxonomy" id="96644"/>
    <lineage>
        <taxon>Eukaryota</taxon>
        <taxon>Metazoa</taxon>
        <taxon>Ecdysozoa</taxon>
        <taxon>Nematoda</taxon>
        <taxon>Chromadorea</taxon>
        <taxon>Rhabditida</taxon>
        <taxon>Rhabditina</taxon>
        <taxon>Rhabditomorpha</taxon>
        <taxon>Rhabditoidea</taxon>
        <taxon>Rhabditidae</taxon>
        <taxon>Mesorhabditinae</taxon>
        <taxon>Mesorhabditis</taxon>
    </lineage>
</organism>
<name>A0AA36GD07_9BILA</name>
<evidence type="ECO:0000313" key="2">
    <source>
        <dbReference type="EMBL" id="CAJ0586580.1"/>
    </source>
</evidence>